<keyword evidence="1" id="KW-0472">Membrane</keyword>
<keyword evidence="1" id="KW-1133">Transmembrane helix</keyword>
<dbReference type="AlphaFoldDB" id="A0A2S5GDA4"/>
<accession>A0A2S5GDA4</accession>
<sequence length="350" mass="40781">MNQDPHYIKGMLERLKDLDELTKTMQEKFEGEGSRNRFAWLFMPFLKALYIRKEHTDVVMQKILNFASAPPVIALFGALGFLSFITAVESALLTPYPYLLIGLALYLYSAMEIFFRQLDFKDKLFDLYAFKAIHPSLYQAFQSFSGTAPFSFNSLHETIRTILEREHLTGIEAYNELKAVYEKLEAITEERNQMMNDVEYSESNMANLLTVYEHALKLVQAAAAKRVSKDVLYLYTDYSLFEKRGDLLVLQESHHTYDIPREISLTDEAVQHWAVVKACHAKEDADLIQLDISHRLVSLAIKIKVEQTIYLYSFHFAQREIDHLIDMIMREELHTLLYHSILLYHKEKEG</sequence>
<evidence type="ECO:0000313" key="2">
    <source>
        <dbReference type="EMBL" id="PPA70969.1"/>
    </source>
</evidence>
<comment type="caution">
    <text evidence="2">The sequence shown here is derived from an EMBL/GenBank/DDBJ whole genome shotgun (WGS) entry which is preliminary data.</text>
</comment>
<gene>
    <name evidence="2" type="ORF">C4B60_09300</name>
</gene>
<dbReference type="Proteomes" id="UP000239047">
    <property type="component" value="Unassembled WGS sequence"/>
</dbReference>
<reference evidence="2 3" key="1">
    <citation type="submission" date="2018-02" db="EMBL/GenBank/DDBJ databases">
        <title>Jeotgalibacillus proteolyticum sp. nov. a protease producing bacterium isolated from ocean sediments of Laizhou Bay.</title>
        <authorList>
            <person name="Li Y."/>
        </authorList>
    </citation>
    <scope>NUCLEOTIDE SEQUENCE [LARGE SCALE GENOMIC DNA]</scope>
    <source>
        <strain evidence="2 3">22-7</strain>
    </source>
</reference>
<keyword evidence="3" id="KW-1185">Reference proteome</keyword>
<keyword evidence="1" id="KW-0812">Transmembrane</keyword>
<dbReference type="RefSeq" id="WP_104057718.1">
    <property type="nucleotide sequence ID" value="NZ_PREZ01000003.1"/>
</dbReference>
<evidence type="ECO:0000256" key="1">
    <source>
        <dbReference type="SAM" id="Phobius"/>
    </source>
</evidence>
<dbReference type="EMBL" id="PREZ01000003">
    <property type="protein sequence ID" value="PPA70969.1"/>
    <property type="molecule type" value="Genomic_DNA"/>
</dbReference>
<feature type="transmembrane region" description="Helical" evidence="1">
    <location>
        <begin position="63"/>
        <end position="84"/>
    </location>
</feature>
<organism evidence="2 3">
    <name type="scientific">Jeotgalibacillus proteolyticus</name>
    <dbReference type="NCBI Taxonomy" id="2082395"/>
    <lineage>
        <taxon>Bacteria</taxon>
        <taxon>Bacillati</taxon>
        <taxon>Bacillota</taxon>
        <taxon>Bacilli</taxon>
        <taxon>Bacillales</taxon>
        <taxon>Caryophanaceae</taxon>
        <taxon>Jeotgalibacillus</taxon>
    </lineage>
</organism>
<feature type="transmembrane region" description="Helical" evidence="1">
    <location>
        <begin position="96"/>
        <end position="115"/>
    </location>
</feature>
<protein>
    <submittedName>
        <fullName evidence="2">Uncharacterized protein</fullName>
    </submittedName>
</protein>
<dbReference type="OrthoDB" id="2676282at2"/>
<proteinExistence type="predicted"/>
<evidence type="ECO:0000313" key="3">
    <source>
        <dbReference type="Proteomes" id="UP000239047"/>
    </source>
</evidence>
<name>A0A2S5GDA4_9BACL</name>